<accession>A0ACB8TG86</accession>
<protein>
    <submittedName>
        <fullName evidence="1">Uncharacterized protein</fullName>
    </submittedName>
</protein>
<organism evidence="1 2">
    <name type="scientific">Artomyces pyxidatus</name>
    <dbReference type="NCBI Taxonomy" id="48021"/>
    <lineage>
        <taxon>Eukaryota</taxon>
        <taxon>Fungi</taxon>
        <taxon>Dikarya</taxon>
        <taxon>Basidiomycota</taxon>
        <taxon>Agaricomycotina</taxon>
        <taxon>Agaricomycetes</taxon>
        <taxon>Russulales</taxon>
        <taxon>Auriscalpiaceae</taxon>
        <taxon>Artomyces</taxon>
    </lineage>
</organism>
<comment type="caution">
    <text evidence="1">The sequence shown here is derived from an EMBL/GenBank/DDBJ whole genome shotgun (WGS) entry which is preliminary data.</text>
</comment>
<sequence length="175" mass="19419">MWGETETAAHSYICSCLPLTHLTSFLLLQVDDHVHFSAQSLSQPFQPLSWPTVIRPVPMIIWTVVLVQIQHCTSAYPSQSDFLPSYYVVPTPTVVNPYYQPYQPSQHSPHLYRTSRLVHQPASQPTPLPTTRSPPANSLSRPPTSGGTMNAAAAHDDTHEPDISEPPPSYQTLPP</sequence>
<reference evidence="1" key="1">
    <citation type="submission" date="2021-03" db="EMBL/GenBank/DDBJ databases">
        <authorList>
            <consortium name="DOE Joint Genome Institute"/>
            <person name="Ahrendt S."/>
            <person name="Looney B.P."/>
            <person name="Miyauchi S."/>
            <person name="Morin E."/>
            <person name="Drula E."/>
            <person name="Courty P.E."/>
            <person name="Chicoki N."/>
            <person name="Fauchery L."/>
            <person name="Kohler A."/>
            <person name="Kuo A."/>
            <person name="Labutti K."/>
            <person name="Pangilinan J."/>
            <person name="Lipzen A."/>
            <person name="Riley R."/>
            <person name="Andreopoulos W."/>
            <person name="He G."/>
            <person name="Johnson J."/>
            <person name="Barry K.W."/>
            <person name="Grigoriev I.V."/>
            <person name="Nagy L."/>
            <person name="Hibbett D."/>
            <person name="Henrissat B."/>
            <person name="Matheny P.B."/>
            <person name="Labbe J."/>
            <person name="Martin F."/>
        </authorList>
    </citation>
    <scope>NUCLEOTIDE SEQUENCE</scope>
    <source>
        <strain evidence="1">HHB10654</strain>
    </source>
</reference>
<name>A0ACB8TG86_9AGAM</name>
<dbReference type="EMBL" id="MU277190">
    <property type="protein sequence ID" value="KAI0067401.1"/>
    <property type="molecule type" value="Genomic_DNA"/>
</dbReference>
<proteinExistence type="predicted"/>
<keyword evidence="2" id="KW-1185">Reference proteome</keyword>
<evidence type="ECO:0000313" key="2">
    <source>
        <dbReference type="Proteomes" id="UP000814140"/>
    </source>
</evidence>
<gene>
    <name evidence="1" type="ORF">BV25DRAFT_1098334</name>
</gene>
<reference evidence="1" key="2">
    <citation type="journal article" date="2022" name="New Phytol.">
        <title>Evolutionary transition to the ectomycorrhizal habit in the genomes of a hyperdiverse lineage of mushroom-forming fungi.</title>
        <authorList>
            <person name="Looney B."/>
            <person name="Miyauchi S."/>
            <person name="Morin E."/>
            <person name="Drula E."/>
            <person name="Courty P.E."/>
            <person name="Kohler A."/>
            <person name="Kuo A."/>
            <person name="LaButti K."/>
            <person name="Pangilinan J."/>
            <person name="Lipzen A."/>
            <person name="Riley R."/>
            <person name="Andreopoulos W."/>
            <person name="He G."/>
            <person name="Johnson J."/>
            <person name="Nolan M."/>
            <person name="Tritt A."/>
            <person name="Barry K.W."/>
            <person name="Grigoriev I.V."/>
            <person name="Nagy L.G."/>
            <person name="Hibbett D."/>
            <person name="Henrissat B."/>
            <person name="Matheny P.B."/>
            <person name="Labbe J."/>
            <person name="Martin F.M."/>
        </authorList>
    </citation>
    <scope>NUCLEOTIDE SEQUENCE</scope>
    <source>
        <strain evidence="1">HHB10654</strain>
    </source>
</reference>
<dbReference type="Proteomes" id="UP000814140">
    <property type="component" value="Unassembled WGS sequence"/>
</dbReference>
<evidence type="ECO:0000313" key="1">
    <source>
        <dbReference type="EMBL" id="KAI0067401.1"/>
    </source>
</evidence>